<accession>A0A9X2HV74</accession>
<feature type="transmembrane region" description="Helical" evidence="1">
    <location>
        <begin position="21"/>
        <end position="39"/>
    </location>
</feature>
<dbReference type="EMBL" id="JAMFTH010000001">
    <property type="protein sequence ID" value="MCP8898795.1"/>
    <property type="molecule type" value="Genomic_DNA"/>
</dbReference>
<proteinExistence type="predicted"/>
<sequence>MKGFKRFGGEFEGKGSGGNNGLGLLGVLALLLSIGYAVLNRSPGWVVVGFILLFCFTVVSTFFSGGETTRLFTQRRDKYLALARQAWAEGDQSTAAQYLVKARLNGELPESDWEWTDACDRLKQENRSD</sequence>
<reference evidence="2" key="1">
    <citation type="submission" date="2022-05" db="EMBL/GenBank/DDBJ databases">
        <authorList>
            <person name="Sun H.-N."/>
        </authorList>
    </citation>
    <scope>NUCLEOTIDE SEQUENCE</scope>
    <source>
        <strain evidence="2">HB14</strain>
    </source>
</reference>
<gene>
    <name evidence="2" type="ORF">M6D89_05725</name>
</gene>
<protein>
    <submittedName>
        <fullName evidence="2">Uncharacterized protein</fullName>
    </submittedName>
</protein>
<organism evidence="2 3">
    <name type="scientific">Gilvimarinus xylanilyticus</name>
    <dbReference type="NCBI Taxonomy" id="2944139"/>
    <lineage>
        <taxon>Bacteria</taxon>
        <taxon>Pseudomonadati</taxon>
        <taxon>Pseudomonadota</taxon>
        <taxon>Gammaproteobacteria</taxon>
        <taxon>Cellvibrionales</taxon>
        <taxon>Cellvibrionaceae</taxon>
        <taxon>Gilvimarinus</taxon>
    </lineage>
</organism>
<keyword evidence="1" id="KW-0812">Transmembrane</keyword>
<dbReference type="AlphaFoldDB" id="A0A9X2HV74"/>
<keyword evidence="1" id="KW-0472">Membrane</keyword>
<evidence type="ECO:0000256" key="1">
    <source>
        <dbReference type="SAM" id="Phobius"/>
    </source>
</evidence>
<feature type="transmembrane region" description="Helical" evidence="1">
    <location>
        <begin position="45"/>
        <end position="66"/>
    </location>
</feature>
<name>A0A9X2HV74_9GAMM</name>
<dbReference type="RefSeq" id="WP_253967064.1">
    <property type="nucleotide sequence ID" value="NZ_JAMFTH010000001.1"/>
</dbReference>
<keyword evidence="3" id="KW-1185">Reference proteome</keyword>
<reference evidence="2" key="2">
    <citation type="submission" date="2023-01" db="EMBL/GenBank/DDBJ databases">
        <title>Gilvimarinus xylanilyticus HB14 isolated from Caulerpa lentillifera aquaculture base in Hainan, China.</title>
        <authorList>
            <person name="Zhang Y.-J."/>
        </authorList>
    </citation>
    <scope>NUCLEOTIDE SEQUENCE</scope>
    <source>
        <strain evidence="2">HB14</strain>
    </source>
</reference>
<keyword evidence="1" id="KW-1133">Transmembrane helix</keyword>
<evidence type="ECO:0000313" key="3">
    <source>
        <dbReference type="Proteomes" id="UP001139319"/>
    </source>
</evidence>
<evidence type="ECO:0000313" key="2">
    <source>
        <dbReference type="EMBL" id="MCP8898795.1"/>
    </source>
</evidence>
<dbReference type="Proteomes" id="UP001139319">
    <property type="component" value="Unassembled WGS sequence"/>
</dbReference>
<comment type="caution">
    <text evidence="2">The sequence shown here is derived from an EMBL/GenBank/DDBJ whole genome shotgun (WGS) entry which is preliminary data.</text>
</comment>